<dbReference type="RefSeq" id="WP_091975973.1">
    <property type="nucleotide sequence ID" value="NZ_FODF01000016.1"/>
</dbReference>
<gene>
    <name evidence="3" type="ORF">SAMN05216454_11612</name>
</gene>
<dbReference type="AlphaFoldDB" id="A0A1H8JQJ3"/>
<dbReference type="Gene3D" id="3.40.50.1820">
    <property type="entry name" value="alpha/beta hydrolase"/>
    <property type="match status" value="1"/>
</dbReference>
<evidence type="ECO:0000259" key="2">
    <source>
        <dbReference type="Pfam" id="PF12146"/>
    </source>
</evidence>
<evidence type="ECO:0000313" key="3">
    <source>
        <dbReference type="EMBL" id="SEN82785.1"/>
    </source>
</evidence>
<keyword evidence="3" id="KW-0031">Aminopeptidase</keyword>
<dbReference type="InterPro" id="IPR029058">
    <property type="entry name" value="AB_hydrolase_fold"/>
</dbReference>
<dbReference type="InterPro" id="IPR022742">
    <property type="entry name" value="Hydrolase_4"/>
</dbReference>
<keyword evidence="1" id="KW-1133">Transmembrane helix</keyword>
<feature type="domain" description="Serine aminopeptidase S33" evidence="2">
    <location>
        <begin position="71"/>
        <end position="190"/>
    </location>
</feature>
<dbReference type="GO" id="GO:0004177">
    <property type="term" value="F:aminopeptidase activity"/>
    <property type="evidence" value="ECO:0007669"/>
    <property type="project" value="UniProtKB-KW"/>
</dbReference>
<name>A0A1H8JQJ3_9FIRM</name>
<feature type="transmembrane region" description="Helical" evidence="1">
    <location>
        <begin position="6"/>
        <end position="27"/>
    </location>
</feature>
<protein>
    <submittedName>
        <fullName evidence="3">Serine aminopeptidase, S33</fullName>
    </submittedName>
</protein>
<dbReference type="Pfam" id="PF12146">
    <property type="entry name" value="Hydrolase_4"/>
    <property type="match status" value="1"/>
</dbReference>
<evidence type="ECO:0000256" key="1">
    <source>
        <dbReference type="SAM" id="Phobius"/>
    </source>
</evidence>
<organism evidence="3 4">
    <name type="scientific">Peptostreptococcus russellii</name>
    <dbReference type="NCBI Taxonomy" id="215200"/>
    <lineage>
        <taxon>Bacteria</taxon>
        <taxon>Bacillati</taxon>
        <taxon>Bacillota</taxon>
        <taxon>Clostridia</taxon>
        <taxon>Peptostreptococcales</taxon>
        <taxon>Peptostreptococcaceae</taxon>
        <taxon>Peptostreptococcus</taxon>
    </lineage>
</organism>
<keyword evidence="1" id="KW-0812">Transmembrane</keyword>
<dbReference type="InterPro" id="IPR052920">
    <property type="entry name" value="DNA-binding_regulatory"/>
</dbReference>
<reference evidence="3 4" key="1">
    <citation type="submission" date="2016-10" db="EMBL/GenBank/DDBJ databases">
        <authorList>
            <person name="de Groot N.N."/>
        </authorList>
    </citation>
    <scope>NUCLEOTIDE SEQUENCE [LARGE SCALE GENOMIC DNA]</scope>
    <source>
        <strain evidence="3 4">Calf135</strain>
    </source>
</reference>
<dbReference type="EMBL" id="FODF01000016">
    <property type="protein sequence ID" value="SEN82785.1"/>
    <property type="molecule type" value="Genomic_DNA"/>
</dbReference>
<dbReference type="SUPFAM" id="SSF53474">
    <property type="entry name" value="alpha/beta-Hydrolases"/>
    <property type="match status" value="1"/>
</dbReference>
<keyword evidence="3" id="KW-0378">Hydrolase</keyword>
<sequence length="298" mass="33872">MGEMITKLIITIIIIVFLTFIFSWFIGYKMTKPKRLKIKSNPKEKLGVDYENIEFKSGENTIKGWYIPSEENRFTVVYSHGYLENRESFTIDIYRVIEEMRSLGGNVLCFDFSGSGESDGPCLTCGYREKDDLMKAIDFAKTKSNAPIIIYGISMGAATTALVTSERDDIAAAICDSPFSNLKEYLSMNLGVWTHLPKFPFQPIIFKAMEKTSGLSLDKVVPADSVKNSKVPILIMHGKGDHLIPYTESVKLKKLNPDMVTLDIIENDDHCKSLEKQRDRYMENISNFIDKVLEDKKK</sequence>
<dbReference type="PANTHER" id="PTHR43358">
    <property type="entry name" value="ALPHA/BETA-HYDROLASE"/>
    <property type="match status" value="1"/>
</dbReference>
<dbReference type="PANTHER" id="PTHR43358:SF4">
    <property type="entry name" value="ALPHA_BETA HYDROLASE FOLD-1 DOMAIN-CONTAINING PROTEIN"/>
    <property type="match status" value="1"/>
</dbReference>
<dbReference type="OrthoDB" id="9776685at2"/>
<accession>A0A1H8JQJ3</accession>
<proteinExistence type="predicted"/>
<keyword evidence="1" id="KW-0472">Membrane</keyword>
<dbReference type="Proteomes" id="UP000199512">
    <property type="component" value="Unassembled WGS sequence"/>
</dbReference>
<dbReference type="STRING" id="215200.SAMN05216454_11612"/>
<keyword evidence="4" id="KW-1185">Reference proteome</keyword>
<evidence type="ECO:0000313" key="4">
    <source>
        <dbReference type="Proteomes" id="UP000199512"/>
    </source>
</evidence>
<keyword evidence="3" id="KW-0645">Protease</keyword>